<feature type="transmembrane region" description="Helical" evidence="8">
    <location>
        <begin position="476"/>
        <end position="494"/>
    </location>
</feature>
<keyword evidence="5" id="KW-0029">Amino-acid transport</keyword>
<proteinExistence type="inferred from homology"/>
<dbReference type="InterPro" id="IPR052599">
    <property type="entry name" value="SLC43A_AATransporter"/>
</dbReference>
<evidence type="ECO:0000313" key="9">
    <source>
        <dbReference type="EMBL" id="TMW56381.1"/>
    </source>
</evidence>
<gene>
    <name evidence="9" type="ORF">Poli38472_006391</name>
</gene>
<comment type="caution">
    <text evidence="9">The sequence shown here is derived from an EMBL/GenBank/DDBJ whole genome shotgun (WGS) entry which is preliminary data.</text>
</comment>
<accession>A0A8K1C4P0</accession>
<protein>
    <submittedName>
        <fullName evidence="9">Uncharacterized protein</fullName>
    </submittedName>
</protein>
<dbReference type="PANTHER" id="PTHR20772:SF2">
    <property type="entry name" value="PROTEIN FMP42"/>
    <property type="match status" value="1"/>
</dbReference>
<evidence type="ECO:0000256" key="8">
    <source>
        <dbReference type="SAM" id="Phobius"/>
    </source>
</evidence>
<evidence type="ECO:0000256" key="1">
    <source>
        <dbReference type="ARBA" id="ARBA00004141"/>
    </source>
</evidence>
<keyword evidence="6 8" id="KW-1133">Transmembrane helix</keyword>
<evidence type="ECO:0000256" key="5">
    <source>
        <dbReference type="ARBA" id="ARBA00022970"/>
    </source>
</evidence>
<feature type="transmembrane region" description="Helical" evidence="8">
    <location>
        <begin position="363"/>
        <end position="381"/>
    </location>
</feature>
<dbReference type="GO" id="GO:0006865">
    <property type="term" value="P:amino acid transport"/>
    <property type="evidence" value="ECO:0007669"/>
    <property type="project" value="UniProtKB-KW"/>
</dbReference>
<comment type="subcellular location">
    <subcellularLocation>
        <location evidence="1">Membrane</location>
        <topology evidence="1">Multi-pass membrane protein</topology>
    </subcellularLocation>
</comment>
<dbReference type="SUPFAM" id="SSF103473">
    <property type="entry name" value="MFS general substrate transporter"/>
    <property type="match status" value="1"/>
</dbReference>
<dbReference type="GO" id="GO:0016020">
    <property type="term" value="C:membrane"/>
    <property type="evidence" value="ECO:0007669"/>
    <property type="project" value="UniProtKB-SubCell"/>
</dbReference>
<dbReference type="AlphaFoldDB" id="A0A8K1C4P0"/>
<organism evidence="9 10">
    <name type="scientific">Pythium oligandrum</name>
    <name type="common">Mycoparasitic fungus</name>
    <dbReference type="NCBI Taxonomy" id="41045"/>
    <lineage>
        <taxon>Eukaryota</taxon>
        <taxon>Sar</taxon>
        <taxon>Stramenopiles</taxon>
        <taxon>Oomycota</taxon>
        <taxon>Peronosporomycetes</taxon>
        <taxon>Pythiales</taxon>
        <taxon>Pythiaceae</taxon>
        <taxon>Pythium</taxon>
    </lineage>
</organism>
<comment type="similarity">
    <text evidence="2">Belongs to the SLC43A transporter (TC 2.A.1.44) family.</text>
</comment>
<dbReference type="Proteomes" id="UP000794436">
    <property type="component" value="Unassembled WGS sequence"/>
</dbReference>
<evidence type="ECO:0000256" key="6">
    <source>
        <dbReference type="ARBA" id="ARBA00022989"/>
    </source>
</evidence>
<feature type="transmembrane region" description="Helical" evidence="8">
    <location>
        <begin position="387"/>
        <end position="406"/>
    </location>
</feature>
<evidence type="ECO:0000256" key="7">
    <source>
        <dbReference type="ARBA" id="ARBA00023136"/>
    </source>
</evidence>
<evidence type="ECO:0000256" key="3">
    <source>
        <dbReference type="ARBA" id="ARBA00022448"/>
    </source>
</evidence>
<sequence>MVMRTEYQSIDISDASALDEESPMNARRRFLMIGFAMLQCFLGAGVVFGWTSIAPILQNERIYNELCEAGESFCEAQSVQLHFVFTIATSSNMCANLFLGLLFDKAGPRITKVISLLLVVVGSLLVGRARYRDGGSGFDFFLPGMAMIGFGGTGIQLSSIHLSNLFPESKSLVTCCIVGTLQLSFVIFAVFGLLYERLGYSMAQIFDGYAILVSLTLIGTLFLSPDTPFDTDDDEDESQEVYEIDHANHPMRSPIRLPTVFKKDENSLLLSTPQLIKAKLAALAARGNGRRTNGSPSLEQELRLARMQPSLVNRSFKTQVSSPQFVLLLWLFSVGILWCNYFVGSLGDQLRWKGLSPVDVTTLLGYFGILLPAGVVFIPFIGWLLDLWGHVLVTLLCCLVGLAYTLCTWSSHVSLLVVGFVLYSLFRTALFALAFAYLGQTFGFRHFGVLSGLTFCVAALVGLLQTPLSQIVDFTLVGWIQLLTLASTLALPMYDVALVRHD</sequence>
<reference evidence="9" key="1">
    <citation type="submission" date="2019-03" db="EMBL/GenBank/DDBJ databases">
        <title>Long read genome sequence of the mycoparasitic Pythium oligandrum ATCC 38472 isolated from sugarbeet rhizosphere.</title>
        <authorList>
            <person name="Gaulin E."/>
        </authorList>
    </citation>
    <scope>NUCLEOTIDE SEQUENCE</scope>
    <source>
        <strain evidence="9">ATCC 38472_TT</strain>
    </source>
</reference>
<feature type="transmembrane region" description="Helical" evidence="8">
    <location>
        <begin position="110"/>
        <end position="128"/>
    </location>
</feature>
<dbReference type="PANTHER" id="PTHR20772">
    <property type="entry name" value="PROTEIN FMP42"/>
    <property type="match status" value="1"/>
</dbReference>
<dbReference type="EMBL" id="SPLM01000145">
    <property type="protein sequence ID" value="TMW56381.1"/>
    <property type="molecule type" value="Genomic_DNA"/>
</dbReference>
<keyword evidence="4 8" id="KW-0812">Transmembrane</keyword>
<dbReference type="OrthoDB" id="330047at2759"/>
<feature type="transmembrane region" description="Helical" evidence="8">
    <location>
        <begin position="206"/>
        <end position="224"/>
    </location>
</feature>
<dbReference type="Pfam" id="PF07690">
    <property type="entry name" value="MFS_1"/>
    <property type="match status" value="1"/>
</dbReference>
<keyword evidence="3" id="KW-0813">Transport</keyword>
<evidence type="ECO:0000256" key="4">
    <source>
        <dbReference type="ARBA" id="ARBA00022692"/>
    </source>
</evidence>
<dbReference type="InterPro" id="IPR011701">
    <property type="entry name" value="MFS"/>
</dbReference>
<feature type="transmembrane region" description="Helical" evidence="8">
    <location>
        <begin position="413"/>
        <end position="438"/>
    </location>
</feature>
<keyword evidence="10" id="KW-1185">Reference proteome</keyword>
<dbReference type="GO" id="GO:0022857">
    <property type="term" value="F:transmembrane transporter activity"/>
    <property type="evidence" value="ECO:0007669"/>
    <property type="project" value="InterPro"/>
</dbReference>
<evidence type="ECO:0000256" key="2">
    <source>
        <dbReference type="ARBA" id="ARBA00006595"/>
    </source>
</evidence>
<evidence type="ECO:0000313" key="10">
    <source>
        <dbReference type="Proteomes" id="UP000794436"/>
    </source>
</evidence>
<feature type="transmembrane region" description="Helical" evidence="8">
    <location>
        <begin position="444"/>
        <end position="464"/>
    </location>
</feature>
<feature type="transmembrane region" description="Helical" evidence="8">
    <location>
        <begin position="140"/>
        <end position="159"/>
    </location>
</feature>
<feature type="transmembrane region" description="Helical" evidence="8">
    <location>
        <begin position="171"/>
        <end position="194"/>
    </location>
</feature>
<feature type="transmembrane region" description="Helical" evidence="8">
    <location>
        <begin position="325"/>
        <end position="343"/>
    </location>
</feature>
<keyword evidence="7 8" id="KW-0472">Membrane</keyword>
<name>A0A8K1C4P0_PYTOL</name>
<feature type="transmembrane region" description="Helical" evidence="8">
    <location>
        <begin position="30"/>
        <end position="53"/>
    </location>
</feature>
<dbReference type="Gene3D" id="1.20.1250.20">
    <property type="entry name" value="MFS general substrate transporter like domains"/>
    <property type="match status" value="1"/>
</dbReference>
<dbReference type="InterPro" id="IPR036259">
    <property type="entry name" value="MFS_trans_sf"/>
</dbReference>